<evidence type="ECO:0000313" key="2">
    <source>
        <dbReference type="Proteomes" id="UP001320706"/>
    </source>
</evidence>
<dbReference type="EMBL" id="JAMKPW020000002">
    <property type="protein sequence ID" value="KAK8220032.1"/>
    <property type="molecule type" value="Genomic_DNA"/>
</dbReference>
<organism evidence="1 2">
    <name type="scientific">Zalaria obscura</name>
    <dbReference type="NCBI Taxonomy" id="2024903"/>
    <lineage>
        <taxon>Eukaryota</taxon>
        <taxon>Fungi</taxon>
        <taxon>Dikarya</taxon>
        <taxon>Ascomycota</taxon>
        <taxon>Pezizomycotina</taxon>
        <taxon>Dothideomycetes</taxon>
        <taxon>Dothideomycetidae</taxon>
        <taxon>Dothideales</taxon>
        <taxon>Zalariaceae</taxon>
        <taxon>Zalaria</taxon>
    </lineage>
</organism>
<gene>
    <name evidence="1" type="ORF">M8818_000448</name>
</gene>
<protein>
    <submittedName>
        <fullName evidence="1">Uncharacterized protein</fullName>
    </submittedName>
</protein>
<sequence>MPHSTSSISVKELHTTLGAEISGVDFSKPIEPEVFAEIYAAITKYGVLVFRATGLDDAAHVRFASLFGDLDDVTPYTALGKQHRLSTPYLFDVSNLLSDGTIAPLSSHRAAMNKGNTLFHVDSSFNPRRGSYSLLRAAALPPPGSGGETEFADSRTAFETLPGELREELLKQDYVAAHSLFHSRKLAAPEMLRDVGPEAYPMGRHRLVQRHEPSGRMNLYIASHVHHIEGLEPEASRRLFDTLYAHVQRPENTVRVEWRNDGDLVMWDNTCVLHRASPGGGYEGRFVRDMRRATVHDGSVHAWGLNETIKEASELSNHPSSDYHATPLESNLFEWHFTLRGPPSPSPFANGIYHGRIVLPPTYPLRPPSFRFLTPSGRFEPNREICLSISGHHEESWQPAWGIRTALVAIRSFMDSEAGGQLGGMSAAENVRRRLAAESKAWRCQGCGKNCGEIMEEQEEKVREMEAEGGKKEDEKVPEELRLGYKDELGKGQENGGDAGSSRQKMAPDAQQSPSHAVSTSPPAVAPTTTAQAAVQTVPATRLLLQQQLPPQAVEAVPGWVDKAIIAVLAALAMIILRRFT</sequence>
<proteinExistence type="predicted"/>
<comment type="caution">
    <text evidence="1">The sequence shown here is derived from an EMBL/GenBank/DDBJ whole genome shotgun (WGS) entry which is preliminary data.</text>
</comment>
<reference evidence="1" key="1">
    <citation type="submission" date="2024-02" db="EMBL/GenBank/DDBJ databases">
        <title>Metagenome Assembled Genome of Zalaria obscura JY119.</title>
        <authorList>
            <person name="Vighnesh L."/>
            <person name="Jagadeeshwari U."/>
            <person name="Venkata Ramana C."/>
            <person name="Sasikala C."/>
        </authorList>
    </citation>
    <scope>NUCLEOTIDE SEQUENCE</scope>
    <source>
        <strain evidence="1">JY119</strain>
    </source>
</reference>
<keyword evidence="2" id="KW-1185">Reference proteome</keyword>
<dbReference type="Proteomes" id="UP001320706">
    <property type="component" value="Unassembled WGS sequence"/>
</dbReference>
<accession>A0ACC3SNJ2</accession>
<evidence type="ECO:0000313" key="1">
    <source>
        <dbReference type="EMBL" id="KAK8220032.1"/>
    </source>
</evidence>
<name>A0ACC3SNJ2_9PEZI</name>